<comment type="caution">
    <text evidence="5">The sequence shown here is derived from an EMBL/GenBank/DDBJ whole genome shotgun (WGS) entry which is preliminary data.</text>
</comment>
<evidence type="ECO:0008006" key="7">
    <source>
        <dbReference type="Google" id="ProtNLM"/>
    </source>
</evidence>
<comment type="subcellular location">
    <subcellularLocation>
        <location evidence="1">Membrane</location>
    </subcellularLocation>
</comment>
<dbReference type="AlphaFoldDB" id="A0AAP0BHV3"/>
<keyword evidence="2 4" id="KW-0472">Membrane</keyword>
<organism evidence="5 6">
    <name type="scientific">Platanthera zijinensis</name>
    <dbReference type="NCBI Taxonomy" id="2320716"/>
    <lineage>
        <taxon>Eukaryota</taxon>
        <taxon>Viridiplantae</taxon>
        <taxon>Streptophyta</taxon>
        <taxon>Embryophyta</taxon>
        <taxon>Tracheophyta</taxon>
        <taxon>Spermatophyta</taxon>
        <taxon>Magnoliopsida</taxon>
        <taxon>Liliopsida</taxon>
        <taxon>Asparagales</taxon>
        <taxon>Orchidaceae</taxon>
        <taxon>Orchidoideae</taxon>
        <taxon>Orchideae</taxon>
        <taxon>Orchidinae</taxon>
        <taxon>Platanthera</taxon>
    </lineage>
</organism>
<keyword evidence="4" id="KW-0812">Transmembrane</keyword>
<proteinExistence type="predicted"/>
<dbReference type="InterPro" id="IPR044839">
    <property type="entry name" value="NDR1-like"/>
</dbReference>
<evidence type="ECO:0000256" key="3">
    <source>
        <dbReference type="SAM" id="MobiDB-lite"/>
    </source>
</evidence>
<sequence>MEGAGKPVLQKPPGYRDPAVPAARAKPPPRKPQLPPTLRHPGKPSRRHKTGRSCCCRFCCCLFVLIVVILVLLAAAGGFSYLWFRPHFPSFHVENVTISVFNITSRSDGTFLDAGGTIKIQATNPNTKLGLSYRAAEGKFAVADKDGEVDLGTGSAAGFTLGRENSTTLRFRVAAKGVVVDDSVGARLKAQYKSKEIKFMAEMRTKLGVVVNGKSTPKFSIRVTCPAASLKQINGRRPLTKCELDFFNGEFDTVLSFISLLSHHQHGAEFSHTSRHCSEHIRLLNSSVISS</sequence>
<protein>
    <recommendedName>
        <fullName evidence="7">Late embryogenesis abundant protein LEA-2 subgroup domain-containing protein</fullName>
    </recommendedName>
</protein>
<feature type="region of interest" description="Disordered" evidence="3">
    <location>
        <begin position="1"/>
        <end position="48"/>
    </location>
</feature>
<accession>A0AAP0BHV3</accession>
<dbReference type="PANTHER" id="PTHR31234">
    <property type="entry name" value="LATE EMBRYOGENESIS ABUNDANT (LEA) HYDROXYPROLINE-RICH GLYCOPROTEIN FAMILY"/>
    <property type="match status" value="1"/>
</dbReference>
<evidence type="ECO:0000256" key="4">
    <source>
        <dbReference type="SAM" id="Phobius"/>
    </source>
</evidence>
<feature type="transmembrane region" description="Helical" evidence="4">
    <location>
        <begin position="55"/>
        <end position="84"/>
    </location>
</feature>
<keyword evidence="6" id="KW-1185">Reference proteome</keyword>
<evidence type="ECO:0000313" key="6">
    <source>
        <dbReference type="Proteomes" id="UP001418222"/>
    </source>
</evidence>
<keyword evidence="4" id="KW-1133">Transmembrane helix</keyword>
<dbReference type="EMBL" id="JBBWWQ010000009">
    <property type="protein sequence ID" value="KAK8939272.1"/>
    <property type="molecule type" value="Genomic_DNA"/>
</dbReference>
<evidence type="ECO:0000313" key="5">
    <source>
        <dbReference type="EMBL" id="KAK8939272.1"/>
    </source>
</evidence>
<dbReference type="PANTHER" id="PTHR31234:SF35">
    <property type="entry name" value="LATE EMBRYOGENESIS ABUNDANT (LEA) HYDROXYPROLINE-RICH GLYCOPROTEIN FAMILY"/>
    <property type="match status" value="1"/>
</dbReference>
<reference evidence="5 6" key="1">
    <citation type="journal article" date="2022" name="Nat. Plants">
        <title>Genomes of leafy and leafless Platanthera orchids illuminate the evolution of mycoheterotrophy.</title>
        <authorList>
            <person name="Li M.H."/>
            <person name="Liu K.W."/>
            <person name="Li Z."/>
            <person name="Lu H.C."/>
            <person name="Ye Q.L."/>
            <person name="Zhang D."/>
            <person name="Wang J.Y."/>
            <person name="Li Y.F."/>
            <person name="Zhong Z.M."/>
            <person name="Liu X."/>
            <person name="Yu X."/>
            <person name="Liu D.K."/>
            <person name="Tu X.D."/>
            <person name="Liu B."/>
            <person name="Hao Y."/>
            <person name="Liao X.Y."/>
            <person name="Jiang Y.T."/>
            <person name="Sun W.H."/>
            <person name="Chen J."/>
            <person name="Chen Y.Q."/>
            <person name="Ai Y."/>
            <person name="Zhai J.W."/>
            <person name="Wu S.S."/>
            <person name="Zhou Z."/>
            <person name="Hsiao Y.Y."/>
            <person name="Wu W.L."/>
            <person name="Chen Y.Y."/>
            <person name="Lin Y.F."/>
            <person name="Hsu J.L."/>
            <person name="Li C.Y."/>
            <person name="Wang Z.W."/>
            <person name="Zhao X."/>
            <person name="Zhong W.Y."/>
            <person name="Ma X.K."/>
            <person name="Ma L."/>
            <person name="Huang J."/>
            <person name="Chen G.Z."/>
            <person name="Huang M.Z."/>
            <person name="Huang L."/>
            <person name="Peng D.H."/>
            <person name="Luo Y.B."/>
            <person name="Zou S.Q."/>
            <person name="Chen S.P."/>
            <person name="Lan S."/>
            <person name="Tsai W.C."/>
            <person name="Van de Peer Y."/>
            <person name="Liu Z.J."/>
        </authorList>
    </citation>
    <scope>NUCLEOTIDE SEQUENCE [LARGE SCALE GENOMIC DNA]</scope>
    <source>
        <strain evidence="5">Lor287</strain>
    </source>
</reference>
<name>A0AAP0BHV3_9ASPA</name>
<gene>
    <name evidence="5" type="ORF">KSP39_PZI011150</name>
</gene>
<evidence type="ECO:0000256" key="2">
    <source>
        <dbReference type="ARBA" id="ARBA00023136"/>
    </source>
</evidence>
<dbReference type="GO" id="GO:0098542">
    <property type="term" value="P:defense response to other organism"/>
    <property type="evidence" value="ECO:0007669"/>
    <property type="project" value="InterPro"/>
</dbReference>
<dbReference type="GO" id="GO:0005886">
    <property type="term" value="C:plasma membrane"/>
    <property type="evidence" value="ECO:0007669"/>
    <property type="project" value="TreeGrafter"/>
</dbReference>
<evidence type="ECO:0000256" key="1">
    <source>
        <dbReference type="ARBA" id="ARBA00004370"/>
    </source>
</evidence>
<dbReference type="Proteomes" id="UP001418222">
    <property type="component" value="Unassembled WGS sequence"/>
</dbReference>